<feature type="coiled-coil region" evidence="1">
    <location>
        <begin position="73"/>
        <end position="100"/>
    </location>
</feature>
<organism evidence="2 3">
    <name type="scientific">Lactococcus lactis</name>
    <dbReference type="NCBI Taxonomy" id="1358"/>
    <lineage>
        <taxon>Bacteria</taxon>
        <taxon>Bacillati</taxon>
        <taxon>Bacillota</taxon>
        <taxon>Bacilli</taxon>
        <taxon>Lactobacillales</taxon>
        <taxon>Streptococcaceae</taxon>
        <taxon>Lactococcus</taxon>
    </lineage>
</organism>
<sequence length="116" mass="13597">MNLETIYHVEKFSQNQLDDVNLLLEHGWVLLQIGQTNFRYDVHDFAVGADKTFILGASKTVFEDFNLELYQFNKDVERAANNLSFRLNKAKEDKEREKRLGSYSDVFETLDDDLPF</sequence>
<name>A0AAP3Z0E9_9LACT</name>
<gene>
    <name evidence="2" type="ORF">OGZ50_04930</name>
</gene>
<dbReference type="RefSeq" id="WP_278228282.1">
    <property type="nucleotide sequence ID" value="NZ_JAOWLV010000002.1"/>
</dbReference>
<keyword evidence="1" id="KW-0175">Coiled coil</keyword>
<proteinExistence type="predicted"/>
<reference evidence="2" key="1">
    <citation type="submission" date="2022-10" db="EMBL/GenBank/DDBJ databases">
        <authorList>
            <person name="Turner M.S."/>
            <person name="Huang W."/>
        </authorList>
    </citation>
    <scope>NUCLEOTIDE SEQUENCE</scope>
    <source>
        <strain evidence="2">54</strain>
    </source>
</reference>
<protein>
    <submittedName>
        <fullName evidence="2">Uncharacterized protein</fullName>
    </submittedName>
</protein>
<evidence type="ECO:0000313" key="2">
    <source>
        <dbReference type="EMBL" id="MDG4976077.1"/>
    </source>
</evidence>
<dbReference type="AlphaFoldDB" id="A0AAP3Z0E9"/>
<evidence type="ECO:0000256" key="1">
    <source>
        <dbReference type="SAM" id="Coils"/>
    </source>
</evidence>
<evidence type="ECO:0000313" key="3">
    <source>
        <dbReference type="Proteomes" id="UP001152598"/>
    </source>
</evidence>
<comment type="caution">
    <text evidence="2">The sequence shown here is derived from an EMBL/GenBank/DDBJ whole genome shotgun (WGS) entry which is preliminary data.</text>
</comment>
<accession>A0AAP3Z0E9</accession>
<dbReference type="EMBL" id="JAOWLV010000002">
    <property type="protein sequence ID" value="MDG4976077.1"/>
    <property type="molecule type" value="Genomic_DNA"/>
</dbReference>
<dbReference type="Proteomes" id="UP001152598">
    <property type="component" value="Unassembled WGS sequence"/>
</dbReference>
<reference evidence="2" key="2">
    <citation type="journal article" date="2023" name="Food Microbiol.">
        <title>Evaluation of the fermentation potential of lactic acid bacteria isolated from herbs, fruits and vegetables as starter cultures in nut-based milk alternatives.</title>
        <authorList>
            <person name="Huang W."/>
            <person name="Dong A."/>
            <person name="Pham H.T."/>
            <person name="Zhou C."/>
            <person name="Huo Z."/>
            <person name="Watjen A.P."/>
            <person name="Prakash S."/>
            <person name="Bang-Berthelsen C.H."/>
            <person name="Turner M.S."/>
        </authorList>
    </citation>
    <scope>NUCLEOTIDE SEQUENCE</scope>
    <source>
        <strain evidence="2">54</strain>
    </source>
</reference>